<dbReference type="EMBL" id="JBBPHU010000005">
    <property type="protein sequence ID" value="KAK7517310.1"/>
    <property type="molecule type" value="Genomic_DNA"/>
</dbReference>
<organism evidence="3 4">
    <name type="scientific">Phyllosticta citriasiana</name>
    <dbReference type="NCBI Taxonomy" id="595635"/>
    <lineage>
        <taxon>Eukaryota</taxon>
        <taxon>Fungi</taxon>
        <taxon>Dikarya</taxon>
        <taxon>Ascomycota</taxon>
        <taxon>Pezizomycotina</taxon>
        <taxon>Dothideomycetes</taxon>
        <taxon>Dothideomycetes incertae sedis</taxon>
        <taxon>Botryosphaeriales</taxon>
        <taxon>Phyllostictaceae</taxon>
        <taxon>Phyllosticta</taxon>
    </lineage>
</organism>
<dbReference type="InterPro" id="IPR002204">
    <property type="entry name" value="3-OH-isobutyrate_DH-rel_CS"/>
</dbReference>
<feature type="domain" description="3-hydroxyisobutyrate dehydrogenase-like NAD-binding" evidence="2">
    <location>
        <begin position="306"/>
        <end position="414"/>
    </location>
</feature>
<dbReference type="PANTHER" id="PTHR43060">
    <property type="entry name" value="3-HYDROXYISOBUTYRATE DEHYDROGENASE-LIKE 1, MITOCHONDRIAL-RELATED"/>
    <property type="match status" value="1"/>
</dbReference>
<accession>A0ABR1KLZ3</accession>
<dbReference type="PROSITE" id="PS00895">
    <property type="entry name" value="3_HYDROXYISOBUT_DH"/>
    <property type="match status" value="1"/>
</dbReference>
<comment type="caution">
    <text evidence="3">The sequence shown here is derived from an EMBL/GenBank/DDBJ whole genome shotgun (WGS) entry which is preliminary data.</text>
</comment>
<dbReference type="Pfam" id="PF14833">
    <property type="entry name" value="NAD_binding_11"/>
    <property type="match status" value="2"/>
</dbReference>
<keyword evidence="4" id="KW-1185">Reference proteome</keyword>
<dbReference type="SUPFAM" id="SSF51735">
    <property type="entry name" value="NAD(P)-binding Rossmann-fold domains"/>
    <property type="match status" value="1"/>
</dbReference>
<evidence type="ECO:0000313" key="3">
    <source>
        <dbReference type="EMBL" id="KAK7517310.1"/>
    </source>
</evidence>
<gene>
    <name evidence="3" type="ORF">IWZ03DRAFT_168905</name>
</gene>
<proteinExistence type="predicted"/>
<dbReference type="InterPro" id="IPR036291">
    <property type="entry name" value="NAD(P)-bd_dom_sf"/>
</dbReference>
<dbReference type="InterPro" id="IPR008927">
    <property type="entry name" value="6-PGluconate_DH-like_C_sf"/>
</dbReference>
<dbReference type="InterPro" id="IPR006115">
    <property type="entry name" value="6PGDH_NADP-bd"/>
</dbReference>
<name>A0ABR1KLZ3_9PEZI</name>
<feature type="domain" description="6-phosphogluconate dehydrogenase NADP-binding" evidence="1">
    <location>
        <begin position="4"/>
        <end position="156"/>
    </location>
</feature>
<dbReference type="Proteomes" id="UP001363622">
    <property type="component" value="Unassembled WGS sequence"/>
</dbReference>
<dbReference type="SUPFAM" id="SSF48179">
    <property type="entry name" value="6-phosphogluconate dehydrogenase C-terminal domain-like"/>
    <property type="match status" value="2"/>
</dbReference>
<dbReference type="InterPro" id="IPR013328">
    <property type="entry name" value="6PGD_dom2"/>
</dbReference>
<dbReference type="Gene3D" id="1.10.1040.10">
    <property type="entry name" value="N-(1-d-carboxylethyl)-l-norvaline Dehydrogenase, domain 2"/>
    <property type="match status" value="2"/>
</dbReference>
<dbReference type="Gene3D" id="3.40.50.720">
    <property type="entry name" value="NAD(P)-binding Rossmann-like Domain"/>
    <property type="match status" value="1"/>
</dbReference>
<dbReference type="Pfam" id="PF03446">
    <property type="entry name" value="NAD_binding_2"/>
    <property type="match status" value="1"/>
</dbReference>
<protein>
    <submittedName>
        <fullName evidence="3">NAD binding domain of 6-phosphogluconate dehydrogenase-domain-containing protein</fullName>
    </submittedName>
</protein>
<evidence type="ECO:0000259" key="2">
    <source>
        <dbReference type="Pfam" id="PF14833"/>
    </source>
</evidence>
<dbReference type="PANTHER" id="PTHR43060:SF17">
    <property type="entry name" value="L-THREONATE DEHYDROGENASE"/>
    <property type="match status" value="1"/>
</dbReference>
<evidence type="ECO:0000313" key="4">
    <source>
        <dbReference type="Proteomes" id="UP001363622"/>
    </source>
</evidence>
<evidence type="ECO:0000259" key="1">
    <source>
        <dbReference type="Pfam" id="PF03446"/>
    </source>
</evidence>
<feature type="domain" description="3-hydroxyisobutyrate dehydrogenase-like NAD-binding" evidence="2">
    <location>
        <begin position="167"/>
        <end position="288"/>
    </location>
</feature>
<dbReference type="InterPro" id="IPR029154">
    <property type="entry name" value="HIBADH-like_NADP-bd"/>
</dbReference>
<reference evidence="3 4" key="1">
    <citation type="submission" date="2024-04" db="EMBL/GenBank/DDBJ databases">
        <title>Phyllosticta paracitricarpa is synonymous to the EU quarantine fungus P. citricarpa based on phylogenomic analyses.</title>
        <authorList>
            <consortium name="Lawrence Berkeley National Laboratory"/>
            <person name="Van Ingen-Buijs V.A."/>
            <person name="Van Westerhoven A.C."/>
            <person name="Haridas S."/>
            <person name="Skiadas P."/>
            <person name="Martin F."/>
            <person name="Groenewald J.Z."/>
            <person name="Crous P.W."/>
            <person name="Seidl M.F."/>
        </authorList>
    </citation>
    <scope>NUCLEOTIDE SEQUENCE [LARGE SCALE GENOMIC DNA]</scope>
    <source>
        <strain evidence="3 4">CBS 123371</strain>
    </source>
</reference>
<sequence length="421" mass="44857">MSPQIGFVGLGAMGFGMATNLVKQGYRVKGFDVFPASVQRFQEAGGIAASSLVDSAADSSFYIVMVASADQVQEALFGENGAVKALPHGATLLLCSTVPSSYAESVAKELRKDIFFVDCPVSGGTQRAANGTLTIMAGAESEALEKAKWLLQEMSDPKSLYVPGGIGAGSNMKMVHQVLAAIQILLSSEAMGFAARLGLDARKTYEAVNKSDTWCWMFENRVPRLIEEDFVPGASAITIILKDAGIITSMARLTDFPTPLSAAAESMYLVALGQGMGRLDDASMVRLYYPEPVKNVVVNEGDVELVFKLLRGVLICAAAEAIGFARFLNLDLHQFHDLAANAAGGSVQFRERGAEMISLLTGQKVAGVRDLPELDIDAVRKDLADAISAARKVNCPTPLASQALSLLATAKRKKDDYYGLL</sequence>